<comment type="caution">
    <text evidence="3">The sequence shown here is derived from an EMBL/GenBank/DDBJ whole genome shotgun (WGS) entry which is preliminary data.</text>
</comment>
<dbReference type="Gene3D" id="3.40.50.300">
    <property type="entry name" value="P-loop containing nucleotide triphosphate hydrolases"/>
    <property type="match status" value="1"/>
</dbReference>
<dbReference type="InterPro" id="IPR029787">
    <property type="entry name" value="Nucleotide_cyclase"/>
</dbReference>
<dbReference type="PANTHER" id="PTHR47691:SF3">
    <property type="entry name" value="HTH-TYPE TRANSCRIPTIONAL REGULATOR RV0890C-RELATED"/>
    <property type="match status" value="1"/>
</dbReference>
<evidence type="ECO:0000259" key="2">
    <source>
        <dbReference type="PROSITE" id="PS50125"/>
    </source>
</evidence>
<dbReference type="InterPro" id="IPR027417">
    <property type="entry name" value="P-loop_NTPase"/>
</dbReference>
<protein>
    <recommendedName>
        <fullName evidence="2">Guanylate cyclase domain-containing protein</fullName>
    </recommendedName>
</protein>
<feature type="domain" description="Guanylate cyclase" evidence="2">
    <location>
        <begin position="13"/>
        <end position="105"/>
    </location>
</feature>
<keyword evidence="4" id="KW-1185">Reference proteome</keyword>
<feature type="compositionally biased region" description="Basic and acidic residues" evidence="1">
    <location>
        <begin position="176"/>
        <end position="187"/>
    </location>
</feature>
<dbReference type="EMBL" id="BOMI01000206">
    <property type="protein sequence ID" value="GID80790.1"/>
    <property type="molecule type" value="Genomic_DNA"/>
</dbReference>
<gene>
    <name evidence="3" type="ORF">Ade02nite_94310</name>
</gene>
<name>A0ABQ3YLW5_9ACTN</name>
<dbReference type="Gene3D" id="1.25.40.10">
    <property type="entry name" value="Tetratricopeptide repeat domain"/>
    <property type="match status" value="1"/>
</dbReference>
<dbReference type="SUPFAM" id="SSF52540">
    <property type="entry name" value="P-loop containing nucleoside triphosphate hydrolases"/>
    <property type="match status" value="1"/>
</dbReference>
<dbReference type="InterPro" id="IPR001054">
    <property type="entry name" value="A/G_cyclase"/>
</dbReference>
<dbReference type="PROSITE" id="PS50125">
    <property type="entry name" value="GUANYLATE_CYCLASE_2"/>
    <property type="match status" value="1"/>
</dbReference>
<dbReference type="PANTHER" id="PTHR47691">
    <property type="entry name" value="REGULATOR-RELATED"/>
    <property type="match status" value="1"/>
</dbReference>
<dbReference type="RefSeq" id="WP_239169590.1">
    <property type="nucleotide sequence ID" value="NZ_BAAABO010000022.1"/>
</dbReference>
<feature type="compositionally biased region" description="Basic and acidic residues" evidence="1">
    <location>
        <begin position="194"/>
        <end position="279"/>
    </location>
</feature>
<accession>A0ABQ3YLW5</accession>
<dbReference type="Gene3D" id="3.30.70.1230">
    <property type="entry name" value="Nucleotide cyclase"/>
    <property type="match status" value="1"/>
</dbReference>
<evidence type="ECO:0000256" key="1">
    <source>
        <dbReference type="SAM" id="MobiDB-lite"/>
    </source>
</evidence>
<sequence>MSGRTELPSGLVTFVFTDIEGSTRLARMLGDDYGAVLSDHRSVMRAAVRDFGGVELFTEGDSFFIAFQDAVAAVAACVEAQRRLSAHDWPSPEVAPRVRMGMHTGWARPVSGERGGEYASIEVHRAARVSAAAHGGQILCSGATARAVRLTSEISVTNAYTAHALTAAATLARNAREQERRAREESWRPSGVREAQRREEAERREEGQRPEEAESRQEVKRRQEAERPEEAESRQEVKRPQEAERPEEAKSPQEAERREEGQRRQEAERRWEAERRQEEPGIDVGIRAPSFPQPMFRLPAQGRSASDWDHLDGVRLLDLGEHRLRGFDDTERLLQVLAPGLETDFPRPRTQQAPVHNLPAELSPFVGRRAERDEVAALLRRHRVVTVTGAGGAGKTRLSLAVAETVLNSYPHGVWTVDAAGAAHGPAHAMAAALGVRSEPGRPILDTLLEHCAERRMLLVLQTCEAARQACATLIRRLLARCSGVSVLITGRAPVGVPGEVVWRIPPLSPADAFALLSERTAAARGGQHGPVDDGGDLAKVAARMEGSPLMIELAAARLRMLSAAQLASRLDDPLTALDPSGRGDDRHDSLEANLDWSYHRLTSEAQGLLRRLAVFADSVDLGIVEWCGTEALGALGELADNSLVDVVPGPRYRLSGQVKSYAVRRLAAAGDEREARDRHAAWSMHTLDSVSVDTDGQPRTVSLTAFAPYVAEWQTALRWTATHGSVRAGLRLATALDPWWREHGGAGEGRDLLFRLYRRLDGADVERAVLADAYLVHAGLATDRAERTRFLDRAEALVDGDPALLVRARAGHRATLLDAGRYDDAEKLCRQVIATADRHGVTEAAMPAVIALAELLWRRDALDEAAELLGGARQWEASRPEDRGRRTVDWLLGMVALRRGDLVAAHDHLVVALRSRLRHGFRGAAADAVAAIAVRCAMGGDPATAAVLFGGAEAAKGARRTEMFGRFWSARQLSLRSSLGDAAFDAAYADGVGLGFDRIVAMALAVEHPDLEDGAARFAQVSA</sequence>
<reference evidence="3 4" key="1">
    <citation type="submission" date="2021-01" db="EMBL/GenBank/DDBJ databases">
        <title>Whole genome shotgun sequence of Actinoplanes deccanensis NBRC 13994.</title>
        <authorList>
            <person name="Komaki H."/>
            <person name="Tamura T."/>
        </authorList>
    </citation>
    <scope>NUCLEOTIDE SEQUENCE [LARGE SCALE GENOMIC DNA]</scope>
    <source>
        <strain evidence="3 4">NBRC 13994</strain>
    </source>
</reference>
<dbReference type="SUPFAM" id="SSF55073">
    <property type="entry name" value="Nucleotide cyclase"/>
    <property type="match status" value="1"/>
</dbReference>
<dbReference type="SMART" id="SM00044">
    <property type="entry name" value="CYCc"/>
    <property type="match status" value="1"/>
</dbReference>
<organism evidence="3 4">
    <name type="scientific">Paractinoplanes deccanensis</name>
    <dbReference type="NCBI Taxonomy" id="113561"/>
    <lineage>
        <taxon>Bacteria</taxon>
        <taxon>Bacillati</taxon>
        <taxon>Actinomycetota</taxon>
        <taxon>Actinomycetes</taxon>
        <taxon>Micromonosporales</taxon>
        <taxon>Micromonosporaceae</taxon>
        <taxon>Paractinoplanes</taxon>
    </lineage>
</organism>
<dbReference type="Proteomes" id="UP000609879">
    <property type="component" value="Unassembled WGS sequence"/>
</dbReference>
<evidence type="ECO:0000313" key="3">
    <source>
        <dbReference type="EMBL" id="GID80790.1"/>
    </source>
</evidence>
<dbReference type="CDD" id="cd07302">
    <property type="entry name" value="CHD"/>
    <property type="match status" value="1"/>
</dbReference>
<dbReference type="Pfam" id="PF00211">
    <property type="entry name" value="Guanylate_cyc"/>
    <property type="match status" value="1"/>
</dbReference>
<feature type="region of interest" description="Disordered" evidence="1">
    <location>
        <begin position="176"/>
        <end position="293"/>
    </location>
</feature>
<dbReference type="SUPFAM" id="SSF48452">
    <property type="entry name" value="TPR-like"/>
    <property type="match status" value="1"/>
</dbReference>
<evidence type="ECO:0000313" key="4">
    <source>
        <dbReference type="Proteomes" id="UP000609879"/>
    </source>
</evidence>
<proteinExistence type="predicted"/>
<dbReference type="InterPro" id="IPR011990">
    <property type="entry name" value="TPR-like_helical_dom_sf"/>
</dbReference>